<name>A0ABN8P5M0_9CNID</name>
<sequence>MELESVNFDPEKQEVFSNVENRPSFPFDTIHISCKSDAYQGKGYNYAGVLIYAYNGKTKWETRNGTRCRGGYLVIKDTKSEEVNEFIAKSDGKVHGAVYRGAFGEEHNEAVVIGEGFAVVKGKFKMNSGVFNKAEDSYHDEERCMDDNTSRCVEKVVNYWKEAGKDFLRCQNFKVQDLLKE</sequence>
<evidence type="ECO:0008006" key="3">
    <source>
        <dbReference type="Google" id="ProtNLM"/>
    </source>
</evidence>
<keyword evidence="2" id="KW-1185">Reference proteome</keyword>
<accession>A0ABN8P5M0</accession>
<proteinExistence type="predicted"/>
<gene>
    <name evidence="1" type="ORF">PLOB_00037474</name>
</gene>
<evidence type="ECO:0000313" key="1">
    <source>
        <dbReference type="EMBL" id="CAH3134653.1"/>
    </source>
</evidence>
<comment type="caution">
    <text evidence="1">The sequence shown here is derived from an EMBL/GenBank/DDBJ whole genome shotgun (WGS) entry which is preliminary data.</text>
</comment>
<protein>
    <recommendedName>
        <fullName evidence="3">MORN repeat-containing protein</fullName>
    </recommendedName>
</protein>
<reference evidence="1 2" key="1">
    <citation type="submission" date="2022-05" db="EMBL/GenBank/DDBJ databases">
        <authorList>
            <consortium name="Genoscope - CEA"/>
            <person name="William W."/>
        </authorList>
    </citation>
    <scope>NUCLEOTIDE SEQUENCE [LARGE SCALE GENOMIC DNA]</scope>
</reference>
<dbReference type="Proteomes" id="UP001159405">
    <property type="component" value="Unassembled WGS sequence"/>
</dbReference>
<evidence type="ECO:0000313" key="2">
    <source>
        <dbReference type="Proteomes" id="UP001159405"/>
    </source>
</evidence>
<organism evidence="1 2">
    <name type="scientific">Porites lobata</name>
    <dbReference type="NCBI Taxonomy" id="104759"/>
    <lineage>
        <taxon>Eukaryota</taxon>
        <taxon>Metazoa</taxon>
        <taxon>Cnidaria</taxon>
        <taxon>Anthozoa</taxon>
        <taxon>Hexacorallia</taxon>
        <taxon>Scleractinia</taxon>
        <taxon>Fungiina</taxon>
        <taxon>Poritidae</taxon>
        <taxon>Porites</taxon>
    </lineage>
</organism>
<dbReference type="EMBL" id="CALNXK010000054">
    <property type="protein sequence ID" value="CAH3134653.1"/>
    <property type="molecule type" value="Genomic_DNA"/>
</dbReference>